<evidence type="ECO:0000313" key="2">
    <source>
        <dbReference type="EnsemblPlants" id="KQL09771"/>
    </source>
</evidence>
<feature type="transmembrane region" description="Helical" evidence="1">
    <location>
        <begin position="128"/>
        <end position="152"/>
    </location>
</feature>
<name>K3Y1N2_SETIT</name>
<dbReference type="Proteomes" id="UP000004995">
    <property type="component" value="Unassembled WGS sequence"/>
</dbReference>
<dbReference type="eggNOG" id="ENOG502R4A2">
    <property type="taxonomic scope" value="Eukaryota"/>
</dbReference>
<feature type="transmembrane region" description="Helical" evidence="1">
    <location>
        <begin position="7"/>
        <end position="26"/>
    </location>
</feature>
<keyword evidence="1" id="KW-0812">Transmembrane</keyword>
<organism evidence="2 3">
    <name type="scientific">Setaria italica</name>
    <name type="common">Foxtail millet</name>
    <name type="synonym">Panicum italicum</name>
    <dbReference type="NCBI Taxonomy" id="4555"/>
    <lineage>
        <taxon>Eukaryota</taxon>
        <taxon>Viridiplantae</taxon>
        <taxon>Streptophyta</taxon>
        <taxon>Embryophyta</taxon>
        <taxon>Tracheophyta</taxon>
        <taxon>Spermatophyta</taxon>
        <taxon>Magnoliopsida</taxon>
        <taxon>Liliopsida</taxon>
        <taxon>Poales</taxon>
        <taxon>Poaceae</taxon>
        <taxon>PACMAD clade</taxon>
        <taxon>Panicoideae</taxon>
        <taxon>Panicodae</taxon>
        <taxon>Paniceae</taxon>
        <taxon>Cenchrinae</taxon>
        <taxon>Setaria</taxon>
    </lineage>
</organism>
<reference evidence="2" key="2">
    <citation type="submission" date="2018-08" db="UniProtKB">
        <authorList>
            <consortium name="EnsemblPlants"/>
        </authorList>
    </citation>
    <scope>IDENTIFICATION</scope>
    <source>
        <strain evidence="2">Yugu1</strain>
    </source>
</reference>
<keyword evidence="1" id="KW-0472">Membrane</keyword>
<evidence type="ECO:0000313" key="3">
    <source>
        <dbReference type="Proteomes" id="UP000004995"/>
    </source>
</evidence>
<sequence>MVNAASAAGFADLIAAIMALEIFFFLEPQSTGAGTAPSEQAPLIDSAVELCLPLAAAGTLLTAVAFVYNHLNCHAAVPAAGAANRRVSGVAFFILCVSAGVLDLFFYVQPPAGSVDHGARARALGLGALRALPAAATATFFWGMMLIIIAHVRAGGEGGGGAGAGAGHGAIKMAVRILTMIAVGAAAGLAFLVIMALCVKCPRCDSPPYPYLALISTTGIQRRACRARCAMRPCLVCPVLAPLGQLFPSPTMSLVSQCLSPSMATVYTGPSVRRPHHFDRAGEEAGLPTFQAHTSNIPCIGLQLRRRGRGGIMDVGVRIKTKLEEEVPTGYGISIMNLVMCNYIQMNVVLNTVLVVLVICDYGSCRVRGDTLSLLVYSEQTFLCNHLIRLMCDCFGEVHMRGAIFIWCTYLIIADLTNLRCLYWCPGIRNW</sequence>
<proteinExistence type="predicted"/>
<dbReference type="Gramene" id="KQL09771">
    <property type="protein sequence ID" value="KQL09771"/>
    <property type="gene ID" value="SETIT_008098mg"/>
</dbReference>
<keyword evidence="1" id="KW-1133">Transmembrane helix</keyword>
<dbReference type="InParanoid" id="K3Y1N2"/>
<accession>K3Y1N2</accession>
<dbReference type="HOGENOM" id="CLU_636796_0_0_1"/>
<evidence type="ECO:0000256" key="1">
    <source>
        <dbReference type="SAM" id="Phobius"/>
    </source>
</evidence>
<dbReference type="AlphaFoldDB" id="K3Y1N2"/>
<feature type="transmembrane region" description="Helical" evidence="1">
    <location>
        <begin position="46"/>
        <end position="68"/>
    </location>
</feature>
<dbReference type="EMBL" id="AGNK02002267">
    <property type="status" value="NOT_ANNOTATED_CDS"/>
    <property type="molecule type" value="Genomic_DNA"/>
</dbReference>
<feature type="transmembrane region" description="Helical" evidence="1">
    <location>
        <begin position="173"/>
        <end position="197"/>
    </location>
</feature>
<feature type="transmembrane region" description="Helical" evidence="1">
    <location>
        <begin position="89"/>
        <end position="108"/>
    </location>
</feature>
<dbReference type="EnsemblPlants" id="KQL09771">
    <property type="protein sequence ID" value="KQL09771"/>
    <property type="gene ID" value="SETIT_008098mg"/>
</dbReference>
<reference evidence="3" key="1">
    <citation type="journal article" date="2012" name="Nat. Biotechnol.">
        <title>Reference genome sequence of the model plant Setaria.</title>
        <authorList>
            <person name="Bennetzen J.L."/>
            <person name="Schmutz J."/>
            <person name="Wang H."/>
            <person name="Percifield R."/>
            <person name="Hawkins J."/>
            <person name="Pontaroli A.C."/>
            <person name="Estep M."/>
            <person name="Feng L."/>
            <person name="Vaughn J.N."/>
            <person name="Grimwood J."/>
            <person name="Jenkins J."/>
            <person name="Barry K."/>
            <person name="Lindquist E."/>
            <person name="Hellsten U."/>
            <person name="Deshpande S."/>
            <person name="Wang X."/>
            <person name="Wu X."/>
            <person name="Mitros T."/>
            <person name="Triplett J."/>
            <person name="Yang X."/>
            <person name="Ye C.Y."/>
            <person name="Mauro-Herrera M."/>
            <person name="Wang L."/>
            <person name="Li P."/>
            <person name="Sharma M."/>
            <person name="Sharma R."/>
            <person name="Ronald P.C."/>
            <person name="Panaud O."/>
            <person name="Kellogg E.A."/>
            <person name="Brutnell T.P."/>
            <person name="Doust A.N."/>
            <person name="Tuskan G.A."/>
            <person name="Rokhsar D."/>
            <person name="Devos K.M."/>
        </authorList>
    </citation>
    <scope>NUCLEOTIDE SEQUENCE [LARGE SCALE GENOMIC DNA]</scope>
    <source>
        <strain evidence="3">cv. Yugu1</strain>
    </source>
</reference>
<protein>
    <submittedName>
        <fullName evidence="2">Uncharacterized protein</fullName>
    </submittedName>
</protein>
<keyword evidence="3" id="KW-1185">Reference proteome</keyword>